<name>A0A0D0TNF8_CRYGA</name>
<reference evidence="1" key="1">
    <citation type="submission" date="2015-01" db="EMBL/GenBank/DDBJ databases">
        <title>The Genome Sequence of Cryptococcus gattii CA1280.</title>
        <authorList>
            <consortium name="The Broad Institute Genomics Platform"/>
            <person name="Cuomo C."/>
            <person name="Litvintseva A."/>
            <person name="Chen Y."/>
            <person name="Heitman J."/>
            <person name="Sun S."/>
            <person name="Springer D."/>
            <person name="Dromer F."/>
            <person name="Young S."/>
            <person name="Zeng Q."/>
            <person name="Gargeya S."/>
            <person name="Abouelleil A."/>
            <person name="Alvarado L."/>
            <person name="Chapman S.B."/>
            <person name="Gainer-Dewar J."/>
            <person name="Goldberg J."/>
            <person name="Griggs A."/>
            <person name="Gujja S."/>
            <person name="Hansen M."/>
            <person name="Howarth C."/>
            <person name="Imamovic A."/>
            <person name="Larimer J."/>
            <person name="Murphy C."/>
            <person name="Naylor J."/>
            <person name="Pearson M."/>
            <person name="Priest M."/>
            <person name="Roberts A."/>
            <person name="Saif S."/>
            <person name="Shea T."/>
            <person name="Sykes S."/>
            <person name="Wortman J."/>
            <person name="Nusbaum C."/>
            <person name="Birren B."/>
        </authorList>
    </citation>
    <scope>NUCLEOTIDE SEQUENCE [LARGE SCALE GENOMIC DNA]</scope>
    <source>
        <strain evidence="1">CA1280</strain>
    </source>
</reference>
<dbReference type="HOGENOM" id="CLU_2333561_0_0_1"/>
<sequence>MGHSDIWSSQALVCGREYGGRQLVEEGTVQGPERTIRREDISGGAKNQRPPEVGHLPLGVRRQLLSPHLFLTAHTTTINYVAFL</sequence>
<proteinExistence type="predicted"/>
<protein>
    <submittedName>
        <fullName evidence="1">Uncharacterized protein</fullName>
    </submittedName>
</protein>
<organism evidence="1">
    <name type="scientific">Cryptococcus bacillisporus CA1280</name>
    <dbReference type="NCBI Taxonomy" id="1296109"/>
    <lineage>
        <taxon>Eukaryota</taxon>
        <taxon>Fungi</taxon>
        <taxon>Dikarya</taxon>
        <taxon>Basidiomycota</taxon>
        <taxon>Agaricomycotina</taxon>
        <taxon>Tremellomycetes</taxon>
        <taxon>Tremellales</taxon>
        <taxon>Cryptococcaceae</taxon>
        <taxon>Cryptococcus</taxon>
        <taxon>Cryptococcus gattii species complex</taxon>
    </lineage>
</organism>
<gene>
    <name evidence="1" type="ORF">I312_02095</name>
</gene>
<evidence type="ECO:0000313" key="1">
    <source>
        <dbReference type="EMBL" id="KIR48252.1"/>
    </source>
</evidence>
<dbReference type="EMBL" id="KN847977">
    <property type="protein sequence ID" value="KIR48252.1"/>
    <property type="molecule type" value="Genomic_DNA"/>
</dbReference>
<dbReference type="OrthoDB" id="10285052at2759"/>
<accession>A0A0D0TNF8</accession>
<dbReference type="AlphaFoldDB" id="A0A0D0TNF8"/>